<gene>
    <name evidence="1" type="ORF">B879_00183</name>
</gene>
<accession>K1LG21</accession>
<reference evidence="1 2" key="1">
    <citation type="journal article" date="2012" name="J. Bacteriol.">
        <title>Draft Genome Sequence of Cecembia lonarensis Strain LW9T, Isolated from Lonar Lake, a Haloalkaline Lake in India.</title>
        <authorList>
            <person name="Shivaji S."/>
            <person name="Ara S."/>
            <person name="Singh A."/>
            <person name="Pinnaka A.K."/>
        </authorList>
    </citation>
    <scope>NUCLEOTIDE SEQUENCE [LARGE SCALE GENOMIC DNA]</scope>
    <source>
        <strain evidence="1 2">LW9</strain>
    </source>
</reference>
<proteinExistence type="predicted"/>
<evidence type="ECO:0000313" key="1">
    <source>
        <dbReference type="EMBL" id="EKB51132.1"/>
    </source>
</evidence>
<keyword evidence="2" id="KW-1185">Reference proteome</keyword>
<evidence type="ECO:0000313" key="2">
    <source>
        <dbReference type="Proteomes" id="UP000004478"/>
    </source>
</evidence>
<protein>
    <submittedName>
        <fullName evidence="1">Uncharacterized protein</fullName>
    </submittedName>
</protein>
<comment type="caution">
    <text evidence="1">The sequence shown here is derived from an EMBL/GenBank/DDBJ whole genome shotgun (WGS) entry which is preliminary data.</text>
</comment>
<organism evidence="1 2">
    <name type="scientific">Cecembia lonarensis (strain CCUG 58316 / KCTC 22772 / LW9)</name>
    <dbReference type="NCBI Taxonomy" id="1225176"/>
    <lineage>
        <taxon>Bacteria</taxon>
        <taxon>Pseudomonadati</taxon>
        <taxon>Bacteroidota</taxon>
        <taxon>Cytophagia</taxon>
        <taxon>Cytophagales</taxon>
        <taxon>Cyclobacteriaceae</taxon>
        <taxon>Cecembia</taxon>
    </lineage>
</organism>
<dbReference type="AlphaFoldDB" id="K1LG21"/>
<sequence length="31" mass="3707">MHILKAASKWGVLKNANWRMISLNLDEYQIY</sequence>
<name>K1LG21_CECL9</name>
<dbReference type="Proteomes" id="UP000004478">
    <property type="component" value="Unassembled WGS sequence"/>
</dbReference>
<dbReference type="EMBL" id="AMGM01000002">
    <property type="protein sequence ID" value="EKB51132.1"/>
    <property type="molecule type" value="Genomic_DNA"/>
</dbReference>